<evidence type="ECO:0000256" key="1">
    <source>
        <dbReference type="ARBA" id="ARBA00023125"/>
    </source>
</evidence>
<keyword evidence="1" id="KW-0238">DNA-binding</keyword>
<dbReference type="PANTHER" id="PTHR43479:SF11">
    <property type="entry name" value="ACREF_ENVCD OPERON REPRESSOR-RELATED"/>
    <property type="match status" value="1"/>
</dbReference>
<dbReference type="InterPro" id="IPR001647">
    <property type="entry name" value="HTH_TetR"/>
</dbReference>
<dbReference type="Gene3D" id="1.10.357.10">
    <property type="entry name" value="Tetracycline Repressor, domain 2"/>
    <property type="match status" value="1"/>
</dbReference>
<gene>
    <name evidence="2" type="ORF">CROST_000090</name>
</gene>
<evidence type="ECO:0000313" key="3">
    <source>
        <dbReference type="Proteomes" id="UP000190951"/>
    </source>
</evidence>
<dbReference type="PRINTS" id="PR00455">
    <property type="entry name" value="HTHTETR"/>
</dbReference>
<dbReference type="Pfam" id="PF21303">
    <property type="entry name" value="TetR_C_39"/>
    <property type="match status" value="1"/>
</dbReference>
<dbReference type="Pfam" id="PF00440">
    <property type="entry name" value="TetR_N"/>
    <property type="match status" value="1"/>
</dbReference>
<sequence length="202" mass="23254">MSRTNINFNNKKNELADKIWDIFIENGYENTTLAFIINKLGISKGAFYHYFSSKEECADAAIENRVTLFSEEVVNESTEGLNAIDRLKRILLAGIKINSVNEQNEEINSPSNKIFHQKLMVALIKHFAPIYADIISQGNEEGVFKVKYPLETAEIILTLSHFYMDEDLFKWEKDTMTLKLTAFKEVLMKILDADENTLNFIK</sequence>
<dbReference type="EMBL" id="CP096983">
    <property type="protein sequence ID" value="URZ09338.1"/>
    <property type="molecule type" value="Genomic_DNA"/>
</dbReference>
<accession>A0A1S8L6N4</accession>
<dbReference type="AlphaFoldDB" id="A0A1S8L6N4"/>
<dbReference type="InterPro" id="IPR049149">
    <property type="entry name" value="TetR/AcrR_C"/>
</dbReference>
<dbReference type="KEGG" id="crw:CROST_000090"/>
<dbReference type="PANTHER" id="PTHR43479">
    <property type="entry name" value="ACREF/ENVCD OPERON REPRESSOR-RELATED"/>
    <property type="match status" value="1"/>
</dbReference>
<protein>
    <submittedName>
        <fullName evidence="2">Uncharacterized protein</fullName>
    </submittedName>
</protein>
<keyword evidence="3" id="KW-1185">Reference proteome</keyword>
<dbReference type="Proteomes" id="UP000190951">
    <property type="component" value="Chromosome"/>
</dbReference>
<dbReference type="PROSITE" id="PS50977">
    <property type="entry name" value="HTH_TETR_2"/>
    <property type="match status" value="1"/>
</dbReference>
<dbReference type="RefSeq" id="WP_077834646.1">
    <property type="nucleotide sequence ID" value="NZ_CP096983.1"/>
</dbReference>
<reference evidence="2 3" key="1">
    <citation type="submission" date="2022-04" db="EMBL/GenBank/DDBJ databases">
        <title>Genome sequence of C. roseum typestrain.</title>
        <authorList>
            <person name="Poehlein A."/>
            <person name="Schoch T."/>
            <person name="Duerre P."/>
            <person name="Daniel R."/>
        </authorList>
    </citation>
    <scope>NUCLEOTIDE SEQUENCE [LARGE SCALE GENOMIC DNA]</scope>
    <source>
        <strain evidence="2 3">DSM 7320</strain>
    </source>
</reference>
<proteinExistence type="predicted"/>
<dbReference type="InterPro" id="IPR009057">
    <property type="entry name" value="Homeodomain-like_sf"/>
</dbReference>
<evidence type="ECO:0000313" key="2">
    <source>
        <dbReference type="EMBL" id="URZ09338.1"/>
    </source>
</evidence>
<name>A0A1S8L6N4_9CLOT</name>
<organism evidence="2 3">
    <name type="scientific">Clostridium felsineum</name>
    <dbReference type="NCBI Taxonomy" id="36839"/>
    <lineage>
        <taxon>Bacteria</taxon>
        <taxon>Bacillati</taxon>
        <taxon>Bacillota</taxon>
        <taxon>Clostridia</taxon>
        <taxon>Eubacteriales</taxon>
        <taxon>Clostridiaceae</taxon>
        <taxon>Clostridium</taxon>
    </lineage>
</organism>
<dbReference type="SUPFAM" id="SSF46689">
    <property type="entry name" value="Homeodomain-like"/>
    <property type="match status" value="1"/>
</dbReference>
<dbReference type="InterPro" id="IPR050624">
    <property type="entry name" value="HTH-type_Tx_Regulator"/>
</dbReference>
<dbReference type="STRING" id="84029.CROST_22110"/>
<dbReference type="GO" id="GO:0003677">
    <property type="term" value="F:DNA binding"/>
    <property type="evidence" value="ECO:0007669"/>
    <property type="project" value="UniProtKB-UniRule"/>
</dbReference>